<reference evidence="9" key="1">
    <citation type="submission" date="2020-12" db="EMBL/GenBank/DDBJ databases">
        <title>Bacterial novel species Mucilaginibacter sp. SD-g isolated from soil.</title>
        <authorList>
            <person name="Jung H.-Y."/>
        </authorList>
    </citation>
    <scope>NUCLEOTIDE SEQUENCE</scope>
    <source>
        <strain evidence="9">SD-g</strain>
    </source>
</reference>
<dbReference type="EMBL" id="JAEHFW010000001">
    <property type="protein sequence ID" value="MBK0378327.1"/>
    <property type="molecule type" value="Genomic_DNA"/>
</dbReference>
<dbReference type="Pfam" id="PF12704">
    <property type="entry name" value="MacB_PCD"/>
    <property type="match status" value="2"/>
</dbReference>
<evidence type="ECO:0000259" key="8">
    <source>
        <dbReference type="Pfam" id="PF12704"/>
    </source>
</evidence>
<feature type="transmembrane region" description="Helical" evidence="6">
    <location>
        <begin position="386"/>
        <end position="408"/>
    </location>
</feature>
<keyword evidence="10" id="KW-1185">Reference proteome</keyword>
<dbReference type="GO" id="GO:0005886">
    <property type="term" value="C:plasma membrane"/>
    <property type="evidence" value="ECO:0007669"/>
    <property type="project" value="UniProtKB-SubCell"/>
</dbReference>
<keyword evidence="2" id="KW-1003">Cell membrane</keyword>
<comment type="caution">
    <text evidence="9">The sequence shown here is derived from an EMBL/GenBank/DDBJ whole genome shotgun (WGS) entry which is preliminary data.</text>
</comment>
<feature type="domain" description="MacB-like periplasmic core" evidence="8">
    <location>
        <begin position="20"/>
        <end position="252"/>
    </location>
</feature>
<feature type="transmembrane region" description="Helical" evidence="6">
    <location>
        <begin position="345"/>
        <end position="366"/>
    </location>
</feature>
<feature type="transmembrane region" description="Helical" evidence="6">
    <location>
        <begin position="289"/>
        <end position="311"/>
    </location>
</feature>
<keyword evidence="5 6" id="KW-0472">Membrane</keyword>
<evidence type="ECO:0000256" key="3">
    <source>
        <dbReference type="ARBA" id="ARBA00022692"/>
    </source>
</evidence>
<dbReference type="InterPro" id="IPR025857">
    <property type="entry name" value="MacB_PCD"/>
</dbReference>
<organism evidence="9 10">
    <name type="scientific">Mucilaginibacter segetis</name>
    <dbReference type="NCBI Taxonomy" id="2793071"/>
    <lineage>
        <taxon>Bacteria</taxon>
        <taxon>Pseudomonadati</taxon>
        <taxon>Bacteroidota</taxon>
        <taxon>Sphingobacteriia</taxon>
        <taxon>Sphingobacteriales</taxon>
        <taxon>Sphingobacteriaceae</taxon>
        <taxon>Mucilaginibacter</taxon>
    </lineage>
</organism>
<evidence type="ECO:0000259" key="7">
    <source>
        <dbReference type="Pfam" id="PF02687"/>
    </source>
</evidence>
<feature type="domain" description="ABC3 transporter permease C-terminal" evidence="7">
    <location>
        <begin position="686"/>
        <end position="787"/>
    </location>
</feature>
<evidence type="ECO:0000256" key="5">
    <source>
        <dbReference type="ARBA" id="ARBA00023136"/>
    </source>
</evidence>
<evidence type="ECO:0000256" key="2">
    <source>
        <dbReference type="ARBA" id="ARBA00022475"/>
    </source>
</evidence>
<dbReference type="Pfam" id="PF02687">
    <property type="entry name" value="FtsX"/>
    <property type="match status" value="2"/>
</dbReference>
<dbReference type="PANTHER" id="PTHR30572">
    <property type="entry name" value="MEMBRANE COMPONENT OF TRANSPORTER-RELATED"/>
    <property type="match status" value="1"/>
</dbReference>
<evidence type="ECO:0000256" key="1">
    <source>
        <dbReference type="ARBA" id="ARBA00004651"/>
    </source>
</evidence>
<sequence>MIKNYFYTAIRYLRQNKVTTLINVLGLSVGISAALIIFMIIRYDSSFDKFEPGRDRIYRVVTDGDGWKNQGVPVPLAEALKQNSSGIEAVAPLFDYNSWNLKVNIPEGSSKPDKLFKKQDDVVFADEGYFKIIPHQWLAGNPSNAFKDPYNLVLTESRGKTYFPDLTPQQMVGKVVTFNDTIRTTVSGIIADLDAKSDFEKKSFISLNTIYLPRLKKDYQTEQWGSTNSSNQVLIKLNPNVRAATINSQIATIFKNFAKNSDSKTKHILQALGDIHINPDFGGTVNPGVILNLTILAVFLLLLGAINFINLSTAHASERGKEIGIRKTLGSGKGQLIAQFLSETFLLTLITAVFSVALVPLLLKVFSGFIPDGLDASYLFSEPSLWLFLLALTILVSLIAGLYPAFIMSSFRPVTVLKNNTTGTVGSAWLRKSLIVSQFIIAQVFVIGVLVVNKQLHFAQAKNMGFRKSAIINFYVPFDFNNPNDKKFVLKQELAAIPEIQAVSLGNQSPAFNGSMSTEVDYKEKGKDMKLQVNSRDGDTSYLSVYHIPLVAGRNITASDTANELLINETLAKQIGFNHPAEAVGHFLQFGNGQIPIVGIMHDFNQASVRTTVAPLIYYSAPKHGYVMHVALQTDPATWNKAIEKMTKSWKSVYPDIDFDYTFLDKTVENFYKADQQLSMLLTWSAGIAILISCLGMLGLVIFMTNRRVKEIGVRKVLGASVKQIVILLAADFAKLLLLAFVIAIPIAWWQMHKWLENFAYHTALSWWVFLIGGLIMIAIALIIVSIRAGKAAMVNPVKSLRTE</sequence>
<dbReference type="Proteomes" id="UP000613193">
    <property type="component" value="Unassembled WGS sequence"/>
</dbReference>
<feature type="transmembrane region" description="Helical" evidence="6">
    <location>
        <begin position="21"/>
        <end position="41"/>
    </location>
</feature>
<dbReference type="AlphaFoldDB" id="A0A934PRW0"/>
<feature type="transmembrane region" description="Helical" evidence="6">
    <location>
        <begin position="725"/>
        <end position="750"/>
    </location>
</feature>
<name>A0A934PRW0_9SPHI</name>
<accession>A0A934PRW0</accession>
<feature type="domain" description="MacB-like periplasmic core" evidence="8">
    <location>
        <begin position="496"/>
        <end position="644"/>
    </location>
</feature>
<evidence type="ECO:0000256" key="6">
    <source>
        <dbReference type="SAM" id="Phobius"/>
    </source>
</evidence>
<dbReference type="GO" id="GO:0022857">
    <property type="term" value="F:transmembrane transporter activity"/>
    <property type="evidence" value="ECO:0007669"/>
    <property type="project" value="TreeGrafter"/>
</dbReference>
<evidence type="ECO:0000256" key="4">
    <source>
        <dbReference type="ARBA" id="ARBA00022989"/>
    </source>
</evidence>
<dbReference type="InterPro" id="IPR050250">
    <property type="entry name" value="Macrolide_Exporter_MacB"/>
</dbReference>
<evidence type="ECO:0000313" key="9">
    <source>
        <dbReference type="EMBL" id="MBK0378327.1"/>
    </source>
</evidence>
<feature type="transmembrane region" description="Helical" evidence="6">
    <location>
        <begin position="429"/>
        <end position="452"/>
    </location>
</feature>
<proteinExistence type="predicted"/>
<protein>
    <submittedName>
        <fullName evidence="9">ABC transporter permease</fullName>
    </submittedName>
</protein>
<feature type="domain" description="ABC3 transporter permease C-terminal" evidence="7">
    <location>
        <begin position="295"/>
        <end position="409"/>
    </location>
</feature>
<dbReference type="PANTHER" id="PTHR30572:SF18">
    <property type="entry name" value="ABC-TYPE MACROLIDE FAMILY EXPORT SYSTEM PERMEASE COMPONENT 2"/>
    <property type="match status" value="1"/>
</dbReference>
<gene>
    <name evidence="9" type="ORF">I5M19_03355</name>
</gene>
<feature type="transmembrane region" description="Helical" evidence="6">
    <location>
        <begin position="765"/>
        <end position="787"/>
    </location>
</feature>
<evidence type="ECO:0000313" key="10">
    <source>
        <dbReference type="Proteomes" id="UP000613193"/>
    </source>
</evidence>
<comment type="subcellular location">
    <subcellularLocation>
        <location evidence="1">Cell membrane</location>
        <topology evidence="1">Multi-pass membrane protein</topology>
    </subcellularLocation>
</comment>
<feature type="transmembrane region" description="Helical" evidence="6">
    <location>
        <begin position="681"/>
        <end position="704"/>
    </location>
</feature>
<dbReference type="RefSeq" id="WP_200064015.1">
    <property type="nucleotide sequence ID" value="NZ_JAEHFW010000001.1"/>
</dbReference>
<dbReference type="InterPro" id="IPR003838">
    <property type="entry name" value="ABC3_permease_C"/>
</dbReference>
<keyword evidence="3 6" id="KW-0812">Transmembrane</keyword>
<keyword evidence="4 6" id="KW-1133">Transmembrane helix</keyword>